<gene>
    <name evidence="2" type="ORF">SEA_BENTHERDUNTHAT_73</name>
</gene>
<evidence type="ECO:0000313" key="3">
    <source>
        <dbReference type="Proteomes" id="UP000240944"/>
    </source>
</evidence>
<dbReference type="PANTHER" id="PTHR46609">
    <property type="entry name" value="EXONUCLEASE, PHAGE-TYPE/RECB, C-TERMINAL DOMAIN-CONTAINING PROTEIN"/>
    <property type="match status" value="1"/>
</dbReference>
<dbReference type="InterPro" id="IPR051703">
    <property type="entry name" value="NF-kappa-B_Signaling_Reg"/>
</dbReference>
<organism evidence="2 3">
    <name type="scientific">Gordonia phage BENtherdunthat</name>
    <dbReference type="NCBI Taxonomy" id="2047830"/>
    <lineage>
        <taxon>Viruses</taxon>
        <taxon>Duplodnaviria</taxon>
        <taxon>Heunggongvirae</taxon>
        <taxon>Uroviricota</taxon>
        <taxon>Caudoviricetes</taxon>
        <taxon>Langleyhallvirinae</taxon>
        <taxon>Getalongvirus</taxon>
        <taxon>Getalongvirus bentherdunthat</taxon>
    </lineage>
</organism>
<dbReference type="Gene3D" id="3.90.320.10">
    <property type="match status" value="1"/>
</dbReference>
<sequence>MTLTVHEKIEQRSEEWYEQRRGIVTASVVGNLITSRKLSAIDYDCPECGAVANSPCLGKRSPTPIKTLHTERAEEARRHSSAPVLEVASNDDSRSLTALLVSERVTGWTYPTFVSDDMYRGIEHEPIARSLYAAKESVTVSEVGFMVRDDWGPKLGYSPDGLVEQDGLLEIKCPRPKSHMNTIIANAVPPEHMPQLQAGLLVSGRKWIDFVSFCAGMPLFIRRVRPNIEWQRIIVEAVRRFEDNAIELARIYHENAAGLEATERIVEQEILV</sequence>
<evidence type="ECO:0000259" key="1">
    <source>
        <dbReference type="Pfam" id="PF09588"/>
    </source>
</evidence>
<keyword evidence="2" id="KW-0378">Hydrolase</keyword>
<keyword evidence="2" id="KW-0269">Exonuclease</keyword>
<feature type="domain" description="YqaJ viral recombinase" evidence="1">
    <location>
        <begin position="15"/>
        <end position="205"/>
    </location>
</feature>
<protein>
    <submittedName>
        <fullName evidence="2">Cas4 family exonuclease</fullName>
    </submittedName>
</protein>
<name>A0A2H4PF29_9CAUD</name>
<reference evidence="3" key="1">
    <citation type="submission" date="2017-10" db="EMBL/GenBank/DDBJ databases">
        <authorList>
            <person name="Banno H."/>
            <person name="Chua N.-H."/>
        </authorList>
    </citation>
    <scope>NUCLEOTIDE SEQUENCE [LARGE SCALE GENOMIC DNA]</scope>
</reference>
<keyword evidence="2" id="KW-0540">Nuclease</keyword>
<dbReference type="PANTHER" id="PTHR46609:SF6">
    <property type="entry name" value="EXONUCLEASE, PHAGE-TYPE_RECB, C-TERMINAL DOMAIN-CONTAINING PROTEIN-RELATED"/>
    <property type="match status" value="1"/>
</dbReference>
<dbReference type="CDD" id="cd22343">
    <property type="entry name" value="PDDEXK_lambda_exonuclease-like"/>
    <property type="match status" value="1"/>
</dbReference>
<dbReference type="SUPFAM" id="SSF52980">
    <property type="entry name" value="Restriction endonuclease-like"/>
    <property type="match status" value="1"/>
</dbReference>
<evidence type="ECO:0000313" key="2">
    <source>
        <dbReference type="EMBL" id="ATW60843.1"/>
    </source>
</evidence>
<proteinExistence type="predicted"/>
<dbReference type="EMBL" id="MG099939">
    <property type="protein sequence ID" value="ATW60843.1"/>
    <property type="molecule type" value="Genomic_DNA"/>
</dbReference>
<dbReference type="InterPro" id="IPR011604">
    <property type="entry name" value="PDDEXK-like_dom_sf"/>
</dbReference>
<dbReference type="Pfam" id="PF09588">
    <property type="entry name" value="YqaJ"/>
    <property type="match status" value="1"/>
</dbReference>
<keyword evidence="3" id="KW-1185">Reference proteome</keyword>
<dbReference type="GO" id="GO:0004527">
    <property type="term" value="F:exonuclease activity"/>
    <property type="evidence" value="ECO:0007669"/>
    <property type="project" value="UniProtKB-KW"/>
</dbReference>
<accession>A0A2H4PF29</accession>
<dbReference type="InterPro" id="IPR011335">
    <property type="entry name" value="Restrct_endonuc-II-like"/>
</dbReference>
<dbReference type="Proteomes" id="UP000240944">
    <property type="component" value="Segment"/>
</dbReference>
<dbReference type="InterPro" id="IPR019080">
    <property type="entry name" value="YqaJ_viral_recombinase"/>
</dbReference>